<evidence type="ECO:0000256" key="5">
    <source>
        <dbReference type="ARBA" id="ARBA00022786"/>
    </source>
</evidence>
<evidence type="ECO:0000256" key="1">
    <source>
        <dbReference type="ARBA" id="ARBA00022679"/>
    </source>
</evidence>
<dbReference type="Proteomes" id="UP000187209">
    <property type="component" value="Unassembled WGS sequence"/>
</dbReference>
<proteinExistence type="predicted"/>
<dbReference type="GO" id="GO:0008270">
    <property type="term" value="F:zinc ion binding"/>
    <property type="evidence" value="ECO:0007669"/>
    <property type="project" value="UniProtKB-KW"/>
</dbReference>
<dbReference type="EMBL" id="MPUH01000400">
    <property type="protein sequence ID" value="OMJ80952.1"/>
    <property type="molecule type" value="Genomic_DNA"/>
</dbReference>
<keyword evidence="3" id="KW-0677">Repeat</keyword>
<evidence type="ECO:0000313" key="12">
    <source>
        <dbReference type="Proteomes" id="UP000187209"/>
    </source>
</evidence>
<evidence type="ECO:0000256" key="7">
    <source>
        <dbReference type="PROSITE-ProRule" id="PRU00175"/>
    </source>
</evidence>
<reference evidence="11 12" key="1">
    <citation type="submission" date="2016-11" db="EMBL/GenBank/DDBJ databases">
        <title>The macronuclear genome of Stentor coeruleus: a giant cell with tiny introns.</title>
        <authorList>
            <person name="Slabodnick M."/>
            <person name="Ruby J.G."/>
            <person name="Reiff S.B."/>
            <person name="Swart E.C."/>
            <person name="Gosai S."/>
            <person name="Prabakaran S."/>
            <person name="Witkowska E."/>
            <person name="Larue G.E."/>
            <person name="Fisher S."/>
            <person name="Freeman R.M."/>
            <person name="Gunawardena J."/>
            <person name="Chu W."/>
            <person name="Stover N.A."/>
            <person name="Gregory B.D."/>
            <person name="Nowacki M."/>
            <person name="Derisi J."/>
            <person name="Roy S.W."/>
            <person name="Marshall W.F."/>
            <person name="Sood P."/>
        </authorList>
    </citation>
    <scope>NUCLEOTIDE SEQUENCE [LARGE SCALE GENOMIC DNA]</scope>
    <source>
        <strain evidence="11">WM001</strain>
    </source>
</reference>
<evidence type="ECO:0000256" key="6">
    <source>
        <dbReference type="ARBA" id="ARBA00022833"/>
    </source>
</evidence>
<evidence type="ECO:0000259" key="10">
    <source>
        <dbReference type="PROSITE" id="PS51873"/>
    </source>
</evidence>
<dbReference type="SMART" id="SM00184">
    <property type="entry name" value="RING"/>
    <property type="match status" value="2"/>
</dbReference>
<accession>A0A1R2BVU6</accession>
<dbReference type="InterPro" id="IPR044066">
    <property type="entry name" value="TRIAD_supradom"/>
</dbReference>
<keyword evidence="5" id="KW-0833">Ubl conjugation pathway</keyword>
<keyword evidence="4 7" id="KW-0863">Zinc-finger</keyword>
<evidence type="ECO:0000256" key="3">
    <source>
        <dbReference type="ARBA" id="ARBA00022737"/>
    </source>
</evidence>
<evidence type="ECO:0000256" key="4">
    <source>
        <dbReference type="ARBA" id="ARBA00022771"/>
    </source>
</evidence>
<evidence type="ECO:0000259" key="9">
    <source>
        <dbReference type="PROSITE" id="PS50089"/>
    </source>
</evidence>
<dbReference type="InterPro" id="IPR018957">
    <property type="entry name" value="Znf_C3HC4_RING-type"/>
</dbReference>
<dbReference type="Gene3D" id="3.30.40.10">
    <property type="entry name" value="Zinc/RING finger domain, C3HC4 (zinc finger)"/>
    <property type="match status" value="1"/>
</dbReference>
<keyword evidence="8" id="KW-0175">Coiled coil</keyword>
<keyword evidence="1" id="KW-0808">Transferase</keyword>
<evidence type="ECO:0008006" key="13">
    <source>
        <dbReference type="Google" id="ProtNLM"/>
    </source>
</evidence>
<dbReference type="PROSITE" id="PS00518">
    <property type="entry name" value="ZF_RING_1"/>
    <property type="match status" value="1"/>
</dbReference>
<feature type="coiled-coil region" evidence="8">
    <location>
        <begin position="86"/>
        <end position="113"/>
    </location>
</feature>
<dbReference type="InterPro" id="IPR017907">
    <property type="entry name" value="Znf_RING_CS"/>
</dbReference>
<dbReference type="PROSITE" id="PS51873">
    <property type="entry name" value="TRIAD"/>
    <property type="match status" value="1"/>
</dbReference>
<dbReference type="Pfam" id="PF00097">
    <property type="entry name" value="zf-C3HC4"/>
    <property type="match status" value="1"/>
</dbReference>
<feature type="domain" description="RING-type" evidence="10">
    <location>
        <begin position="477"/>
        <end position="696"/>
    </location>
</feature>
<feature type="domain" description="RING-type" evidence="9">
    <location>
        <begin position="481"/>
        <end position="530"/>
    </location>
</feature>
<dbReference type="GO" id="GO:0016567">
    <property type="term" value="P:protein ubiquitination"/>
    <property type="evidence" value="ECO:0007669"/>
    <property type="project" value="InterPro"/>
</dbReference>
<name>A0A1R2BVU6_9CILI</name>
<keyword evidence="6" id="KW-0862">Zinc</keyword>
<dbReference type="OrthoDB" id="301105at2759"/>
<gene>
    <name evidence="11" type="ORF">SteCoe_18658</name>
</gene>
<dbReference type="InterPro" id="IPR031127">
    <property type="entry name" value="E3_UB_ligase_RBR"/>
</dbReference>
<evidence type="ECO:0000256" key="2">
    <source>
        <dbReference type="ARBA" id="ARBA00022723"/>
    </source>
</evidence>
<organism evidence="11 12">
    <name type="scientific">Stentor coeruleus</name>
    <dbReference type="NCBI Taxonomy" id="5963"/>
    <lineage>
        <taxon>Eukaryota</taxon>
        <taxon>Sar</taxon>
        <taxon>Alveolata</taxon>
        <taxon>Ciliophora</taxon>
        <taxon>Postciliodesmatophora</taxon>
        <taxon>Heterotrichea</taxon>
        <taxon>Heterotrichida</taxon>
        <taxon>Stentoridae</taxon>
        <taxon>Stentor</taxon>
    </lineage>
</organism>
<sequence>MKVIRWFKSKCKRRNVEQSQEYISEVLCVESQNSHNSQINLESQENHDICESRSPENCMKESKEINIKSRINGFTILVKDNYLKGFKEANAEYYKLKSNRESYEKNLDNIKVNTSLVYNEQIENSFESKNSDLKYNNTSIKIYSESSNLIEEQKIPKEDKLNLSLNLHQNSKRNSFLEEPDIKLEADKQEYIEDEKLYSTENNEGTCEIPITKGFTIDSNYSQDKNKSNQNEENLLIPIEKELENTNSIAKTKICIFCQFPIDENDLFFLLPCQHISCFICIYNRLQDIIGTDTPQLLLCTCDAVIYINLLVKDIELESLNLYIELISTISKTDYLIKNYCPYDFHLSEKCISNTSNICEKCNNNFCQKCGLAHFTQTCLEYYNETFKEEIKKNIPKCTECNENILEIELICECKLCLKCCKNIIIDFLYKEDPMKDPVCKNHKVIIPRMYVYQAFGTQSFFIKEQEKAVDYLILSPKFVCEICLSEFSVNQSITLECSHRFCCECIKSFLNIFMKEAYLVNKIGCPNCNNPISYEILKGNSDPDVFECYLKFTVMTYKPEDDLEVMKWCINCGFGFTTFINQENLTCPNCQSEYCPKCNKKHFMSKCEDFQSNKSTEILEGSEDYFMNFMGDFVKCPNCGEAIQKVAGCNFLTCTWPICKGIYFCAICNKILNKNQHYTHYKVSGPFGVTCNTTDFINDE</sequence>
<comment type="caution">
    <text evidence="11">The sequence shown here is derived from an EMBL/GenBank/DDBJ whole genome shotgun (WGS) entry which is preliminary data.</text>
</comment>
<dbReference type="InterPro" id="IPR013083">
    <property type="entry name" value="Znf_RING/FYVE/PHD"/>
</dbReference>
<evidence type="ECO:0000313" key="11">
    <source>
        <dbReference type="EMBL" id="OMJ80952.1"/>
    </source>
</evidence>
<protein>
    <recommendedName>
        <fullName evidence="13">RING-type domain-containing protein</fullName>
    </recommendedName>
</protein>
<dbReference type="GO" id="GO:0004842">
    <property type="term" value="F:ubiquitin-protein transferase activity"/>
    <property type="evidence" value="ECO:0007669"/>
    <property type="project" value="InterPro"/>
</dbReference>
<dbReference type="AlphaFoldDB" id="A0A1R2BVU6"/>
<keyword evidence="12" id="KW-1185">Reference proteome</keyword>
<dbReference type="PROSITE" id="PS50089">
    <property type="entry name" value="ZF_RING_2"/>
    <property type="match status" value="1"/>
</dbReference>
<dbReference type="InterPro" id="IPR001841">
    <property type="entry name" value="Znf_RING"/>
</dbReference>
<dbReference type="SUPFAM" id="SSF57850">
    <property type="entry name" value="RING/U-box"/>
    <property type="match status" value="4"/>
</dbReference>
<dbReference type="PANTHER" id="PTHR11685">
    <property type="entry name" value="RBR FAMILY RING FINGER AND IBR DOMAIN-CONTAINING"/>
    <property type="match status" value="1"/>
</dbReference>
<evidence type="ECO:0000256" key="8">
    <source>
        <dbReference type="SAM" id="Coils"/>
    </source>
</evidence>
<keyword evidence="2" id="KW-0479">Metal-binding</keyword>